<keyword evidence="2" id="KW-1185">Reference proteome</keyword>
<evidence type="ECO:0000313" key="1">
    <source>
        <dbReference type="EMBL" id="GBN91176.1"/>
    </source>
</evidence>
<protein>
    <submittedName>
        <fullName evidence="1">Uncharacterized protein</fullName>
    </submittedName>
</protein>
<proteinExistence type="predicted"/>
<comment type="caution">
    <text evidence="1">The sequence shown here is derived from an EMBL/GenBank/DDBJ whole genome shotgun (WGS) entry which is preliminary data.</text>
</comment>
<dbReference type="Proteomes" id="UP000499080">
    <property type="component" value="Unassembled WGS sequence"/>
</dbReference>
<dbReference type="OrthoDB" id="6432729at2759"/>
<reference evidence="1 2" key="1">
    <citation type="journal article" date="2019" name="Sci. Rep.">
        <title>Orb-weaving spider Araneus ventricosus genome elucidates the spidroin gene catalogue.</title>
        <authorList>
            <person name="Kono N."/>
            <person name="Nakamura H."/>
            <person name="Ohtoshi R."/>
            <person name="Moran D.A.P."/>
            <person name="Shinohara A."/>
            <person name="Yoshida Y."/>
            <person name="Fujiwara M."/>
            <person name="Mori M."/>
            <person name="Tomita M."/>
            <person name="Arakawa K."/>
        </authorList>
    </citation>
    <scope>NUCLEOTIDE SEQUENCE [LARGE SCALE GENOMIC DNA]</scope>
</reference>
<dbReference type="EMBL" id="BGPR01023749">
    <property type="protein sequence ID" value="GBN91176.1"/>
    <property type="molecule type" value="Genomic_DNA"/>
</dbReference>
<name>A0A4Y2SV10_ARAVE</name>
<accession>A0A4Y2SV10</accession>
<dbReference type="AlphaFoldDB" id="A0A4Y2SV10"/>
<evidence type="ECO:0000313" key="2">
    <source>
        <dbReference type="Proteomes" id="UP000499080"/>
    </source>
</evidence>
<sequence length="87" mass="9895">MVYSAEFNMQKCIKDISLICRMLMEAITFELDVLDEKKICACLPKMNDAHCLNQLKDMSILISDAAINERSCLYEKNPGEIYLLVGS</sequence>
<organism evidence="1 2">
    <name type="scientific">Araneus ventricosus</name>
    <name type="common">Orbweaver spider</name>
    <name type="synonym">Epeira ventricosa</name>
    <dbReference type="NCBI Taxonomy" id="182803"/>
    <lineage>
        <taxon>Eukaryota</taxon>
        <taxon>Metazoa</taxon>
        <taxon>Ecdysozoa</taxon>
        <taxon>Arthropoda</taxon>
        <taxon>Chelicerata</taxon>
        <taxon>Arachnida</taxon>
        <taxon>Araneae</taxon>
        <taxon>Araneomorphae</taxon>
        <taxon>Entelegynae</taxon>
        <taxon>Araneoidea</taxon>
        <taxon>Araneidae</taxon>
        <taxon>Araneus</taxon>
    </lineage>
</organism>
<gene>
    <name evidence="1" type="ORF">AVEN_204153_1</name>
</gene>